<reference evidence="1" key="1">
    <citation type="journal article" date="2014" name="Int. J. Syst. Evol. Microbiol.">
        <title>Complete genome sequence of Corynebacterium casei LMG S-19264T (=DSM 44701T), isolated from a smear-ripened cheese.</title>
        <authorList>
            <consortium name="US DOE Joint Genome Institute (JGI-PGF)"/>
            <person name="Walter F."/>
            <person name="Albersmeier A."/>
            <person name="Kalinowski J."/>
            <person name="Ruckert C."/>
        </authorList>
    </citation>
    <scope>NUCLEOTIDE SEQUENCE</scope>
    <source>
        <strain evidence="1">JCM 3086</strain>
    </source>
</reference>
<sequence length="43" mass="4396">MITGGVKAVSANGVLGDPAGASAKEGERLLTRMTKDVVIAVRR</sequence>
<gene>
    <name evidence="1" type="ORF">GCM10010121_062670</name>
</gene>
<dbReference type="EMBL" id="BMQA01000027">
    <property type="protein sequence ID" value="GGJ42897.1"/>
    <property type="molecule type" value="Genomic_DNA"/>
</dbReference>
<organism evidence="1 2">
    <name type="scientific">Streptomyces brasiliensis</name>
    <dbReference type="NCBI Taxonomy" id="1954"/>
    <lineage>
        <taxon>Bacteria</taxon>
        <taxon>Bacillati</taxon>
        <taxon>Actinomycetota</taxon>
        <taxon>Actinomycetes</taxon>
        <taxon>Kitasatosporales</taxon>
        <taxon>Streptomycetaceae</taxon>
        <taxon>Streptomyces</taxon>
    </lineage>
</organism>
<dbReference type="Gene3D" id="3.40.50.10310">
    <property type="entry name" value="Creatininase"/>
    <property type="match status" value="1"/>
</dbReference>
<name>A0A917NZ77_9ACTN</name>
<dbReference type="InterPro" id="IPR024087">
    <property type="entry name" value="Creatininase-like_sf"/>
</dbReference>
<dbReference type="RefSeq" id="WP_268248684.1">
    <property type="nucleotide sequence ID" value="NZ_BMQA01000027.1"/>
</dbReference>
<protein>
    <submittedName>
        <fullName evidence="1">Uncharacterized protein</fullName>
    </submittedName>
</protein>
<evidence type="ECO:0000313" key="1">
    <source>
        <dbReference type="EMBL" id="GGJ42897.1"/>
    </source>
</evidence>
<keyword evidence="2" id="KW-1185">Reference proteome</keyword>
<evidence type="ECO:0000313" key="2">
    <source>
        <dbReference type="Proteomes" id="UP000657574"/>
    </source>
</evidence>
<accession>A0A917NZ77</accession>
<proteinExistence type="predicted"/>
<dbReference type="AlphaFoldDB" id="A0A917NZ77"/>
<dbReference type="Proteomes" id="UP000657574">
    <property type="component" value="Unassembled WGS sequence"/>
</dbReference>
<reference evidence="1" key="2">
    <citation type="submission" date="2020-09" db="EMBL/GenBank/DDBJ databases">
        <authorList>
            <person name="Sun Q."/>
            <person name="Ohkuma M."/>
        </authorList>
    </citation>
    <scope>NUCLEOTIDE SEQUENCE</scope>
    <source>
        <strain evidence="1">JCM 3086</strain>
    </source>
</reference>
<dbReference type="SUPFAM" id="SSF102215">
    <property type="entry name" value="Creatininase"/>
    <property type="match status" value="1"/>
</dbReference>
<comment type="caution">
    <text evidence="1">The sequence shown here is derived from an EMBL/GenBank/DDBJ whole genome shotgun (WGS) entry which is preliminary data.</text>
</comment>